<dbReference type="EMBL" id="JACCJZ010000019">
    <property type="protein sequence ID" value="NYZ63460.1"/>
    <property type="molecule type" value="Genomic_DNA"/>
</dbReference>
<keyword evidence="3" id="KW-0106">Calcium</keyword>
<organism evidence="5 6">
    <name type="scientific">Luteimonas deserti</name>
    <dbReference type="NCBI Taxonomy" id="2752306"/>
    <lineage>
        <taxon>Bacteria</taxon>
        <taxon>Pseudomonadati</taxon>
        <taxon>Pseudomonadota</taxon>
        <taxon>Gammaproteobacteria</taxon>
        <taxon>Lysobacterales</taxon>
        <taxon>Lysobacteraceae</taxon>
        <taxon>Luteimonas</taxon>
    </lineage>
</organism>
<accession>A0A7Z0QUV9</accession>
<keyword evidence="6" id="KW-1185">Reference proteome</keyword>
<dbReference type="InterPro" id="IPR011049">
    <property type="entry name" value="Serralysin-like_metalloprot_C"/>
</dbReference>
<dbReference type="Pfam" id="PF00353">
    <property type="entry name" value="HemolysinCabind"/>
    <property type="match status" value="2"/>
</dbReference>
<dbReference type="InterPro" id="IPR028208">
    <property type="entry name" value="Effector_pro_NleD-like"/>
</dbReference>
<comment type="caution">
    <text evidence="5">The sequence shown here is derived from an EMBL/GenBank/DDBJ whole genome shotgun (WGS) entry which is preliminary data.</text>
</comment>
<keyword evidence="2" id="KW-0964">Secreted</keyword>
<dbReference type="Gene3D" id="2.160.20.160">
    <property type="match status" value="1"/>
</dbReference>
<dbReference type="Pfam" id="PF14891">
    <property type="entry name" value="Peptidase_M91"/>
    <property type="match status" value="1"/>
</dbReference>
<sequence>MTSFDALTASSPLTASQGYWDNPLAPGHHTHDGPTVGVGRADAVEGLEEGPAVSTREAPQRERGGAIEVDGGASNPAERTTGRTPDGKPIQVDPLHRDGDLSIARERTVAQGYVSRDQVVFTTGAGNDDVGVTQRDDGTLDVSVNGEQYAVRLAQGQELTLRTGSGDDTIRVAPNVEVNVVVDAGSGDNDILIEGDGDHRIASGDGDDTIRVTGSGRNDIHTTGGTNAIHGGSGVNVIYGGDGSDTIHAGAGTNYIEAGRGDDTVHGGGGFDILSGGSGDDVIHVGEGRTTVYTGAGADSVEGARADSTVYAEVSDLINAATGARPTVVNVEIDAGAGERGITVRGSDAFVQRMQSELDLLKASPAGQQMLVEFDRAAEAKGNSVTIQELSNEDNGYAQTFSSDADIINGRPGAGGDVTISYNPSFHMDAFPAPSVVLYHEMSHAYNGVNGTFLPGTYRGEGPDSGRVPNAERQAVGLESSAPAFDFDGTGAITHNPIHLTENGIRRELGMPDRPSYAL</sequence>
<feature type="compositionally biased region" description="Polar residues" evidence="4">
    <location>
        <begin position="1"/>
        <end position="19"/>
    </location>
</feature>
<dbReference type="InterPro" id="IPR050557">
    <property type="entry name" value="RTX_toxin/Mannuronan_C5-epim"/>
</dbReference>
<name>A0A7Z0QUV9_9GAMM</name>
<gene>
    <name evidence="5" type="ORF">H0E82_11935</name>
</gene>
<protein>
    <recommendedName>
        <fullName evidence="7">Hemolysin</fullName>
    </recommendedName>
</protein>
<evidence type="ECO:0000256" key="4">
    <source>
        <dbReference type="SAM" id="MobiDB-lite"/>
    </source>
</evidence>
<dbReference type="GO" id="GO:0005576">
    <property type="term" value="C:extracellular region"/>
    <property type="evidence" value="ECO:0007669"/>
    <property type="project" value="UniProtKB-SubCell"/>
</dbReference>
<dbReference type="AlphaFoldDB" id="A0A7Z0QUV9"/>
<dbReference type="PANTHER" id="PTHR38340:SF1">
    <property type="entry name" value="S-LAYER PROTEIN"/>
    <property type="match status" value="1"/>
</dbReference>
<dbReference type="PRINTS" id="PR00313">
    <property type="entry name" value="CABNDNGRPT"/>
</dbReference>
<evidence type="ECO:0000256" key="3">
    <source>
        <dbReference type="ARBA" id="ARBA00022837"/>
    </source>
</evidence>
<dbReference type="InterPro" id="IPR001343">
    <property type="entry name" value="Hemolysn_Ca-bd"/>
</dbReference>
<proteinExistence type="predicted"/>
<evidence type="ECO:0000313" key="5">
    <source>
        <dbReference type="EMBL" id="NYZ63460.1"/>
    </source>
</evidence>
<dbReference type="PANTHER" id="PTHR38340">
    <property type="entry name" value="S-LAYER PROTEIN"/>
    <property type="match status" value="1"/>
</dbReference>
<dbReference type="RefSeq" id="WP_180545687.1">
    <property type="nucleotide sequence ID" value="NZ_JACCJZ010000019.1"/>
</dbReference>
<feature type="region of interest" description="Disordered" evidence="4">
    <location>
        <begin position="1"/>
        <end position="99"/>
    </location>
</feature>
<dbReference type="SUPFAM" id="SSF51120">
    <property type="entry name" value="beta-Roll"/>
    <property type="match status" value="1"/>
</dbReference>
<evidence type="ECO:0000313" key="6">
    <source>
        <dbReference type="Proteomes" id="UP000589896"/>
    </source>
</evidence>
<reference evidence="5 6" key="1">
    <citation type="submission" date="2020-07" db="EMBL/GenBank/DDBJ databases">
        <title>isolation of Luteimonas sp. SJ-16.</title>
        <authorList>
            <person name="Huang X.-X."/>
            <person name="Xu L."/>
            <person name="Sun J.-Q."/>
        </authorList>
    </citation>
    <scope>NUCLEOTIDE SEQUENCE [LARGE SCALE GENOMIC DNA]</scope>
    <source>
        <strain evidence="5 6">SJ-16</strain>
    </source>
</reference>
<comment type="subcellular location">
    <subcellularLocation>
        <location evidence="1">Secreted</location>
    </subcellularLocation>
</comment>
<evidence type="ECO:0000256" key="2">
    <source>
        <dbReference type="ARBA" id="ARBA00022525"/>
    </source>
</evidence>
<dbReference type="GO" id="GO:0005509">
    <property type="term" value="F:calcium ion binding"/>
    <property type="evidence" value="ECO:0007669"/>
    <property type="project" value="InterPro"/>
</dbReference>
<dbReference type="Proteomes" id="UP000589896">
    <property type="component" value="Unassembled WGS sequence"/>
</dbReference>
<evidence type="ECO:0000256" key="1">
    <source>
        <dbReference type="ARBA" id="ARBA00004613"/>
    </source>
</evidence>
<evidence type="ECO:0008006" key="7">
    <source>
        <dbReference type="Google" id="ProtNLM"/>
    </source>
</evidence>